<feature type="domain" description="Helix-turn-helix" evidence="1">
    <location>
        <begin position="24"/>
        <end position="70"/>
    </location>
</feature>
<dbReference type="InterPro" id="IPR010093">
    <property type="entry name" value="SinI_DNA-bd"/>
</dbReference>
<accession>A0AAD0AL61</accession>
<dbReference type="Pfam" id="PF12728">
    <property type="entry name" value="HTH_17"/>
    <property type="match status" value="1"/>
</dbReference>
<organism evidence="2 3">
    <name type="scientific">Fusobacterium pseudoperiodonticum</name>
    <dbReference type="NCBI Taxonomy" id="2663009"/>
    <lineage>
        <taxon>Bacteria</taxon>
        <taxon>Fusobacteriati</taxon>
        <taxon>Fusobacteriota</taxon>
        <taxon>Fusobacteriia</taxon>
        <taxon>Fusobacteriales</taxon>
        <taxon>Fusobacteriaceae</taxon>
        <taxon>Fusobacterium</taxon>
    </lineage>
</organism>
<protein>
    <submittedName>
        <fullName evidence="2">DNA-binding protein</fullName>
    </submittedName>
</protein>
<dbReference type="NCBIfam" id="TIGR01764">
    <property type="entry name" value="excise"/>
    <property type="match status" value="1"/>
</dbReference>
<dbReference type="InterPro" id="IPR041657">
    <property type="entry name" value="HTH_17"/>
</dbReference>
<evidence type="ECO:0000313" key="2">
    <source>
        <dbReference type="EMBL" id="ATV61174.1"/>
    </source>
</evidence>
<dbReference type="GO" id="GO:0003677">
    <property type="term" value="F:DNA binding"/>
    <property type="evidence" value="ECO:0007669"/>
    <property type="project" value="UniProtKB-KW"/>
</dbReference>
<dbReference type="EMBL" id="CP024700">
    <property type="protein sequence ID" value="ATV61174.1"/>
    <property type="molecule type" value="Genomic_DNA"/>
</dbReference>
<sequence length="73" mass="8340">MIKMTTQEMRTSLEKELEKLPFFISTKDTADFLGISKSSVLKKTETGELKSIRSGRLIKIPKECLIEYVLNAM</sequence>
<dbReference type="AlphaFoldDB" id="A0AAD0AL61"/>
<keyword evidence="2" id="KW-0238">DNA-binding</keyword>
<proteinExistence type="predicted"/>
<evidence type="ECO:0000259" key="1">
    <source>
        <dbReference type="Pfam" id="PF12728"/>
    </source>
</evidence>
<reference evidence="2 3" key="1">
    <citation type="submission" date="2017-11" db="EMBL/GenBank/DDBJ databases">
        <title>Genome sequencing of Fusobacterium periodonticum KCOM 1263.</title>
        <authorList>
            <person name="Kook J.-K."/>
            <person name="Park S.-N."/>
            <person name="Lim Y.K."/>
        </authorList>
    </citation>
    <scope>NUCLEOTIDE SEQUENCE [LARGE SCALE GENOMIC DNA]</scope>
    <source>
        <strain evidence="2 3">KCOM 1263</strain>
    </source>
</reference>
<dbReference type="Proteomes" id="UP000228552">
    <property type="component" value="Chromosome"/>
</dbReference>
<keyword evidence="3" id="KW-1185">Reference proteome</keyword>
<evidence type="ECO:0000313" key="3">
    <source>
        <dbReference type="Proteomes" id="UP000228552"/>
    </source>
</evidence>
<gene>
    <name evidence="2" type="ORF">CTM74_04630</name>
</gene>
<name>A0AAD0AL61_9FUSO</name>